<comment type="subcellular location">
    <subcellularLocation>
        <location evidence="1 9 10">Nucleus</location>
    </subcellularLocation>
</comment>
<evidence type="ECO:0000256" key="1">
    <source>
        <dbReference type="ARBA" id="ARBA00004123"/>
    </source>
</evidence>
<evidence type="ECO:0000256" key="6">
    <source>
        <dbReference type="ARBA" id="ARBA00023242"/>
    </source>
</evidence>
<evidence type="ECO:0000256" key="10">
    <source>
        <dbReference type="RuleBase" id="RU000682"/>
    </source>
</evidence>
<keyword evidence="6 9" id="KW-0539">Nucleus</keyword>
<dbReference type="InterPro" id="IPR001356">
    <property type="entry name" value="HD"/>
</dbReference>
<dbReference type="InterPro" id="IPR017970">
    <property type="entry name" value="Homeobox_CS"/>
</dbReference>
<reference evidence="15" key="2">
    <citation type="submission" date="2023-04" db="EMBL/GenBank/DDBJ databases">
        <authorList>
            <person name="Bruccoleri R.E."/>
            <person name="Oakeley E.J."/>
            <person name="Faust A.-M."/>
            <person name="Dessus-Babus S."/>
            <person name="Altorfer M."/>
            <person name="Burckhardt D."/>
            <person name="Oertli M."/>
            <person name="Naumann U."/>
            <person name="Petersen F."/>
            <person name="Wong J."/>
        </authorList>
    </citation>
    <scope>NUCLEOTIDE SEQUENCE</scope>
    <source>
        <strain evidence="15">GSM-AAB239-AS_SAM_17_03QT</strain>
        <tissue evidence="15">Leaf</tissue>
    </source>
</reference>
<dbReference type="Pfam" id="PF02183">
    <property type="entry name" value="HALZ"/>
    <property type="match status" value="1"/>
</dbReference>
<dbReference type="GO" id="GO:0045893">
    <property type="term" value="P:positive regulation of DNA-templated transcription"/>
    <property type="evidence" value="ECO:0007669"/>
    <property type="project" value="TreeGrafter"/>
</dbReference>
<sequence>MAESDQEDSSYIWLEEPGGGGGGGSPGGKGKKRRFSEEQVKSLELMFEAQTKLEPGKKLQLSKDLGLHPRQVAIWFQNKRARWKSKQLEREYGSLKADYDALLSSFESLKNEKQALAKQLQKLAELLNKQAVQGGGKEDERPTVPSTERSDRACRLTMRSDDDGGNRDGSSFGREKEEPGLGGLCAEAVVEETLASSEHQFFFQPNWPSDVHSVATTTSSQWWDFWPMNG</sequence>
<feature type="region of interest" description="Disordered" evidence="12">
    <location>
        <begin position="131"/>
        <end position="179"/>
    </location>
</feature>
<dbReference type="GO" id="GO:0000981">
    <property type="term" value="F:DNA-binding transcription factor activity, RNA polymerase II-specific"/>
    <property type="evidence" value="ECO:0007669"/>
    <property type="project" value="UniProtKB-UniRule"/>
</dbReference>
<accession>A0AAX6HFU7</accession>
<evidence type="ECO:0000256" key="8">
    <source>
        <dbReference type="ARBA" id="ARBA00054470"/>
    </source>
</evidence>
<protein>
    <recommendedName>
        <fullName evidence="11">Homeobox-leucine zipper protein</fullName>
    </recommendedName>
    <alternativeName>
        <fullName evidence="11">HD-ZIP protein</fullName>
    </alternativeName>
    <alternativeName>
        <fullName evidence="11">Homeodomain transcription factor</fullName>
    </alternativeName>
</protein>
<dbReference type="GO" id="GO:0005634">
    <property type="term" value="C:nucleus"/>
    <property type="evidence" value="ECO:0007669"/>
    <property type="project" value="UniProtKB-SubCell"/>
</dbReference>
<comment type="similarity">
    <text evidence="7 11">Belongs to the HD-ZIP homeobox family. Class I subfamily.</text>
</comment>
<evidence type="ECO:0000256" key="4">
    <source>
        <dbReference type="ARBA" id="ARBA00023155"/>
    </source>
</evidence>
<dbReference type="EMBL" id="JANAVB010010130">
    <property type="protein sequence ID" value="KAJ6839295.1"/>
    <property type="molecule type" value="Genomic_DNA"/>
</dbReference>
<evidence type="ECO:0000313" key="15">
    <source>
        <dbReference type="EMBL" id="KAJ6839295.1"/>
    </source>
</evidence>
<dbReference type="Proteomes" id="UP001140949">
    <property type="component" value="Unassembled WGS sequence"/>
</dbReference>
<comment type="function">
    <text evidence="11">Transcription factor.</text>
</comment>
<dbReference type="CDD" id="cd00086">
    <property type="entry name" value="homeodomain"/>
    <property type="match status" value="1"/>
</dbReference>
<evidence type="ECO:0000313" key="14">
    <source>
        <dbReference type="EMBL" id="KAJ6802258.1"/>
    </source>
</evidence>
<name>A0AAX6HFU7_IRIPA</name>
<dbReference type="PANTHER" id="PTHR24326">
    <property type="entry name" value="HOMEOBOX-LEUCINE ZIPPER PROTEIN"/>
    <property type="match status" value="1"/>
</dbReference>
<dbReference type="EMBL" id="JANAVB010037417">
    <property type="protein sequence ID" value="KAJ6802258.1"/>
    <property type="molecule type" value="Genomic_DNA"/>
</dbReference>
<gene>
    <name evidence="14" type="ORF">M6B38_194385</name>
    <name evidence="15" type="ORF">M6B38_315680</name>
</gene>
<dbReference type="PROSITE" id="PS50071">
    <property type="entry name" value="HOMEOBOX_2"/>
    <property type="match status" value="1"/>
</dbReference>
<evidence type="ECO:0000256" key="7">
    <source>
        <dbReference type="ARBA" id="ARBA00025748"/>
    </source>
</evidence>
<keyword evidence="2 11" id="KW-0805">Transcription regulation</keyword>
<dbReference type="SUPFAM" id="SSF46689">
    <property type="entry name" value="Homeodomain-like"/>
    <property type="match status" value="1"/>
</dbReference>
<dbReference type="AlphaFoldDB" id="A0AAX6HFU7"/>
<dbReference type="PANTHER" id="PTHR24326:SF122">
    <property type="entry name" value="HOMEOBOX-LEUCINE ZIPPER PROTEIN HOX6"/>
    <property type="match status" value="1"/>
</dbReference>
<dbReference type="GO" id="GO:0009725">
    <property type="term" value="P:response to hormone"/>
    <property type="evidence" value="ECO:0007669"/>
    <property type="project" value="UniProtKB-ARBA"/>
</dbReference>
<comment type="function">
    <text evidence="8">Probable transcription factor that binds to the DNA sequence 5'-CAAT[AT]ATTG-3'.</text>
</comment>
<feature type="DNA-binding region" description="Homeobox" evidence="9">
    <location>
        <begin position="28"/>
        <end position="87"/>
    </location>
</feature>
<dbReference type="InterPro" id="IPR045224">
    <property type="entry name" value="HDZip_class_I_plant"/>
</dbReference>
<dbReference type="InterPro" id="IPR009057">
    <property type="entry name" value="Homeodomain-like_sf"/>
</dbReference>
<evidence type="ECO:0000256" key="9">
    <source>
        <dbReference type="PROSITE-ProRule" id="PRU00108"/>
    </source>
</evidence>
<dbReference type="FunFam" id="1.10.10.60:FF:000293">
    <property type="entry name" value="Homeobox-leucine zipper protein ATHB-7"/>
    <property type="match status" value="1"/>
</dbReference>
<keyword evidence="5 11" id="KW-0804">Transcription</keyword>
<feature type="region of interest" description="Disordered" evidence="12">
    <location>
        <begin position="1"/>
        <end position="35"/>
    </location>
</feature>
<dbReference type="PROSITE" id="PS00027">
    <property type="entry name" value="HOMEOBOX_1"/>
    <property type="match status" value="1"/>
</dbReference>
<dbReference type="GO" id="GO:0033993">
    <property type="term" value="P:response to lipid"/>
    <property type="evidence" value="ECO:0007669"/>
    <property type="project" value="UniProtKB-ARBA"/>
</dbReference>
<evidence type="ECO:0000256" key="3">
    <source>
        <dbReference type="ARBA" id="ARBA00023125"/>
    </source>
</evidence>
<proteinExistence type="inferred from homology"/>
<evidence type="ECO:0000256" key="2">
    <source>
        <dbReference type="ARBA" id="ARBA00023015"/>
    </source>
</evidence>
<evidence type="ECO:0000313" key="16">
    <source>
        <dbReference type="Proteomes" id="UP001140949"/>
    </source>
</evidence>
<keyword evidence="16" id="KW-1185">Reference proteome</keyword>
<dbReference type="GO" id="GO:0000976">
    <property type="term" value="F:transcription cis-regulatory region binding"/>
    <property type="evidence" value="ECO:0007669"/>
    <property type="project" value="UniProtKB-ARBA"/>
</dbReference>
<evidence type="ECO:0000256" key="5">
    <source>
        <dbReference type="ARBA" id="ARBA00023163"/>
    </source>
</evidence>
<feature type="domain" description="Homeobox" evidence="13">
    <location>
        <begin position="26"/>
        <end position="86"/>
    </location>
</feature>
<dbReference type="Gene3D" id="1.10.10.60">
    <property type="entry name" value="Homeodomain-like"/>
    <property type="match status" value="1"/>
</dbReference>
<dbReference type="SMART" id="SM00389">
    <property type="entry name" value="HOX"/>
    <property type="match status" value="1"/>
</dbReference>
<keyword evidence="3 9" id="KW-0238">DNA-binding</keyword>
<feature type="compositionally biased region" description="Basic and acidic residues" evidence="12">
    <location>
        <begin position="136"/>
        <end position="166"/>
    </location>
</feature>
<dbReference type="Pfam" id="PF00046">
    <property type="entry name" value="Homeodomain"/>
    <property type="match status" value="1"/>
</dbReference>
<dbReference type="GO" id="GO:0009414">
    <property type="term" value="P:response to water deprivation"/>
    <property type="evidence" value="ECO:0007669"/>
    <property type="project" value="UniProtKB-ARBA"/>
</dbReference>
<reference evidence="15" key="1">
    <citation type="journal article" date="2023" name="GigaByte">
        <title>Genome assembly of the bearded iris, Iris pallida Lam.</title>
        <authorList>
            <person name="Bruccoleri R.E."/>
            <person name="Oakeley E.J."/>
            <person name="Faust A.M.E."/>
            <person name="Altorfer M."/>
            <person name="Dessus-Babus S."/>
            <person name="Burckhardt D."/>
            <person name="Oertli M."/>
            <person name="Naumann U."/>
            <person name="Petersen F."/>
            <person name="Wong J."/>
        </authorList>
    </citation>
    <scope>NUCLEOTIDE SEQUENCE</scope>
    <source>
        <strain evidence="15">GSM-AAB239-AS_SAM_17_03QT</strain>
    </source>
</reference>
<evidence type="ECO:0000256" key="11">
    <source>
        <dbReference type="RuleBase" id="RU369038"/>
    </source>
</evidence>
<comment type="caution">
    <text evidence="15">The sequence shown here is derived from an EMBL/GenBank/DDBJ whole genome shotgun (WGS) entry which is preliminary data.</text>
</comment>
<feature type="compositionally biased region" description="Gly residues" evidence="12">
    <location>
        <begin position="17"/>
        <end position="28"/>
    </location>
</feature>
<organism evidence="15 16">
    <name type="scientific">Iris pallida</name>
    <name type="common">Sweet iris</name>
    <dbReference type="NCBI Taxonomy" id="29817"/>
    <lineage>
        <taxon>Eukaryota</taxon>
        <taxon>Viridiplantae</taxon>
        <taxon>Streptophyta</taxon>
        <taxon>Embryophyta</taxon>
        <taxon>Tracheophyta</taxon>
        <taxon>Spermatophyta</taxon>
        <taxon>Magnoliopsida</taxon>
        <taxon>Liliopsida</taxon>
        <taxon>Asparagales</taxon>
        <taxon>Iridaceae</taxon>
        <taxon>Iridoideae</taxon>
        <taxon>Irideae</taxon>
        <taxon>Iris</taxon>
    </lineage>
</organism>
<evidence type="ECO:0000256" key="12">
    <source>
        <dbReference type="SAM" id="MobiDB-lite"/>
    </source>
</evidence>
<evidence type="ECO:0000259" key="13">
    <source>
        <dbReference type="PROSITE" id="PS50071"/>
    </source>
</evidence>
<keyword evidence="4 9" id="KW-0371">Homeobox</keyword>
<dbReference type="InterPro" id="IPR003106">
    <property type="entry name" value="Leu_zip_homeo"/>
</dbReference>